<gene>
    <name evidence="2" type="ORF">GCM10009030_14220</name>
</gene>
<keyword evidence="1" id="KW-0472">Membrane</keyword>
<dbReference type="AlphaFoldDB" id="A0A830GK93"/>
<evidence type="ECO:0000313" key="2">
    <source>
        <dbReference type="EMBL" id="GGN91363.1"/>
    </source>
</evidence>
<keyword evidence="1" id="KW-0812">Transmembrane</keyword>
<evidence type="ECO:0000256" key="1">
    <source>
        <dbReference type="SAM" id="Phobius"/>
    </source>
</evidence>
<keyword evidence="3" id="KW-1185">Reference proteome</keyword>
<dbReference type="RefSeq" id="WP_166966726.1">
    <property type="nucleotide sequence ID" value="NZ_BMOU01000002.1"/>
</dbReference>
<sequence length="77" mass="8508">MDSRELFDLALVVLAGLLAYTETFGFADPRATLEEILAVLVTLDVRVYLVLGGLFGIAFVAYLVVYLPKKDARSMRP</sequence>
<reference evidence="2" key="1">
    <citation type="journal article" date="2014" name="Int. J. Syst. Evol. Microbiol.">
        <title>Complete genome sequence of Corynebacterium casei LMG S-19264T (=DSM 44701T), isolated from a smear-ripened cheese.</title>
        <authorList>
            <consortium name="US DOE Joint Genome Institute (JGI-PGF)"/>
            <person name="Walter F."/>
            <person name="Albersmeier A."/>
            <person name="Kalinowski J."/>
            <person name="Ruckert C."/>
        </authorList>
    </citation>
    <scope>NUCLEOTIDE SEQUENCE</scope>
    <source>
        <strain evidence="2">JCM 17820</strain>
    </source>
</reference>
<dbReference type="Proteomes" id="UP000605784">
    <property type="component" value="Unassembled WGS sequence"/>
</dbReference>
<protein>
    <submittedName>
        <fullName evidence="2">Uncharacterized protein</fullName>
    </submittedName>
</protein>
<accession>A0A830GK93</accession>
<reference evidence="2" key="2">
    <citation type="submission" date="2020-09" db="EMBL/GenBank/DDBJ databases">
        <authorList>
            <person name="Sun Q."/>
            <person name="Ohkuma M."/>
        </authorList>
    </citation>
    <scope>NUCLEOTIDE SEQUENCE</scope>
    <source>
        <strain evidence="2">JCM 17820</strain>
    </source>
</reference>
<dbReference type="GeneID" id="44855098"/>
<evidence type="ECO:0000313" key="3">
    <source>
        <dbReference type="Proteomes" id="UP000605784"/>
    </source>
</evidence>
<dbReference type="EMBL" id="BMOU01000002">
    <property type="protein sequence ID" value="GGN91363.1"/>
    <property type="molecule type" value="Genomic_DNA"/>
</dbReference>
<organism evidence="2 3">
    <name type="scientific">Haloarcula pellucida</name>
    <dbReference type="NCBI Taxonomy" id="1427151"/>
    <lineage>
        <taxon>Archaea</taxon>
        <taxon>Methanobacteriati</taxon>
        <taxon>Methanobacteriota</taxon>
        <taxon>Stenosarchaea group</taxon>
        <taxon>Halobacteria</taxon>
        <taxon>Halobacteriales</taxon>
        <taxon>Haloarculaceae</taxon>
        <taxon>Haloarcula</taxon>
    </lineage>
</organism>
<comment type="caution">
    <text evidence="2">The sequence shown here is derived from an EMBL/GenBank/DDBJ whole genome shotgun (WGS) entry which is preliminary data.</text>
</comment>
<feature type="transmembrane region" description="Helical" evidence="1">
    <location>
        <begin position="45"/>
        <end position="67"/>
    </location>
</feature>
<keyword evidence="1" id="KW-1133">Transmembrane helix</keyword>
<name>A0A830GK93_9EURY</name>
<proteinExistence type="predicted"/>